<accession>A0A382NRB2</accession>
<dbReference type="EMBL" id="UINC01101356">
    <property type="protein sequence ID" value="SVC62101.1"/>
    <property type="molecule type" value="Genomic_DNA"/>
</dbReference>
<gene>
    <name evidence="2" type="ORF">METZ01_LOCUS314955</name>
</gene>
<proteinExistence type="predicted"/>
<organism evidence="2">
    <name type="scientific">marine metagenome</name>
    <dbReference type="NCBI Taxonomy" id="408172"/>
    <lineage>
        <taxon>unclassified sequences</taxon>
        <taxon>metagenomes</taxon>
        <taxon>ecological metagenomes</taxon>
    </lineage>
</organism>
<evidence type="ECO:0000256" key="1">
    <source>
        <dbReference type="SAM" id="MobiDB-lite"/>
    </source>
</evidence>
<feature type="region of interest" description="Disordered" evidence="1">
    <location>
        <begin position="1"/>
        <end position="40"/>
    </location>
</feature>
<protein>
    <submittedName>
        <fullName evidence="2">Uncharacterized protein</fullName>
    </submittedName>
</protein>
<name>A0A382NRB2_9ZZZZ</name>
<sequence>MVVGGGQTPTTGGSSNDAHRTIMAAVPTTKAPPDTGPAAGTRFRVVQAPATIICVDCGGTCHLLAHPETKFEPGDPVAYRCVDCMDRWDLVMPDEEDGRGDEPAAI</sequence>
<evidence type="ECO:0000313" key="2">
    <source>
        <dbReference type="EMBL" id="SVC62101.1"/>
    </source>
</evidence>
<dbReference type="AlphaFoldDB" id="A0A382NRB2"/>
<reference evidence="2" key="1">
    <citation type="submission" date="2018-05" db="EMBL/GenBank/DDBJ databases">
        <authorList>
            <person name="Lanie J.A."/>
            <person name="Ng W.-L."/>
            <person name="Kazmierczak K.M."/>
            <person name="Andrzejewski T.M."/>
            <person name="Davidsen T.M."/>
            <person name="Wayne K.J."/>
            <person name="Tettelin H."/>
            <person name="Glass J.I."/>
            <person name="Rusch D."/>
            <person name="Podicherti R."/>
            <person name="Tsui H.-C.T."/>
            <person name="Winkler M.E."/>
        </authorList>
    </citation>
    <scope>NUCLEOTIDE SEQUENCE</scope>
</reference>